<dbReference type="EMBL" id="JAUHQB010000005">
    <property type="protein sequence ID" value="MDN4483625.1"/>
    <property type="molecule type" value="Genomic_DNA"/>
</dbReference>
<dbReference type="Pfam" id="PF01569">
    <property type="entry name" value="PAP2"/>
    <property type="match status" value="1"/>
</dbReference>
<keyword evidence="1" id="KW-0812">Transmembrane</keyword>
<gene>
    <name evidence="3" type="ORF">QQ002_08775</name>
</gene>
<dbReference type="CDD" id="cd03392">
    <property type="entry name" value="PAP2_like_2"/>
    <property type="match status" value="1"/>
</dbReference>
<evidence type="ECO:0000313" key="4">
    <source>
        <dbReference type="Proteomes" id="UP001172756"/>
    </source>
</evidence>
<feature type="transmembrane region" description="Helical" evidence="1">
    <location>
        <begin position="198"/>
        <end position="216"/>
    </location>
</feature>
<dbReference type="PANTHER" id="PTHR14969:SF13">
    <property type="entry name" value="AT30094P"/>
    <property type="match status" value="1"/>
</dbReference>
<evidence type="ECO:0000256" key="1">
    <source>
        <dbReference type="SAM" id="Phobius"/>
    </source>
</evidence>
<feature type="transmembrane region" description="Helical" evidence="1">
    <location>
        <begin position="67"/>
        <end position="91"/>
    </location>
</feature>
<dbReference type="Gene3D" id="1.20.144.10">
    <property type="entry name" value="Phosphatidic acid phosphatase type 2/haloperoxidase"/>
    <property type="match status" value="1"/>
</dbReference>
<dbReference type="AlphaFoldDB" id="A0AB35MIZ9"/>
<dbReference type="InterPro" id="IPR000326">
    <property type="entry name" value="PAP2/HPO"/>
</dbReference>
<dbReference type="Proteomes" id="UP001172756">
    <property type="component" value="Unassembled WGS sequence"/>
</dbReference>
<evidence type="ECO:0000259" key="2">
    <source>
        <dbReference type="SMART" id="SM00014"/>
    </source>
</evidence>
<proteinExistence type="predicted"/>
<dbReference type="PANTHER" id="PTHR14969">
    <property type="entry name" value="SPHINGOSINE-1-PHOSPHATE PHOSPHOHYDROLASE"/>
    <property type="match status" value="1"/>
</dbReference>
<accession>A0AB35MIZ9</accession>
<dbReference type="SMART" id="SM00014">
    <property type="entry name" value="acidPPc"/>
    <property type="match status" value="1"/>
</dbReference>
<sequence>MIAGPRATAPAPSEVGAAALRRVLLPAAILWVTIVGVGFLLVDVVQIDEHAISQAFVELRTPALDSISAVVSEMANTQVIMATTVVVVAIVWWQSRQWWFAVVPATALGVEAAVFLTSSLVVGRERPDVDQLDHAPPTSSFPSGHTGASTAVYVSFALMATRIRNGAVRVTVIVVCALFPVAVALSRVYRGMHHPTDVIAGLAVGTTCALIGWTWLRDDARVASRPEVAAAP</sequence>
<dbReference type="RefSeq" id="WP_301160436.1">
    <property type="nucleotide sequence ID" value="NZ_JAUHQB010000005.1"/>
</dbReference>
<protein>
    <submittedName>
        <fullName evidence="3">Phosphatase PAP2 family protein</fullName>
    </submittedName>
</protein>
<reference evidence="3 4" key="1">
    <citation type="submission" date="2023-06" db="EMBL/GenBank/DDBJ databases">
        <title>SYSU T0a273.</title>
        <authorList>
            <person name="Gao L."/>
            <person name="Fang B.-Z."/>
            <person name="Li W.-J."/>
        </authorList>
    </citation>
    <scope>NUCLEOTIDE SEQUENCE [LARGE SCALE GENOMIC DNA]</scope>
    <source>
        <strain evidence="3 4">SYSU T0a273</strain>
    </source>
</reference>
<dbReference type="InterPro" id="IPR036938">
    <property type="entry name" value="PAP2/HPO_sf"/>
</dbReference>
<feature type="transmembrane region" description="Helical" evidence="1">
    <location>
        <begin position="23"/>
        <end position="47"/>
    </location>
</feature>
<feature type="transmembrane region" description="Helical" evidence="1">
    <location>
        <begin position="98"/>
        <end position="121"/>
    </location>
</feature>
<feature type="domain" description="Phosphatidic acid phosphatase type 2/haloperoxidase" evidence="2">
    <location>
        <begin position="102"/>
        <end position="213"/>
    </location>
</feature>
<feature type="transmembrane region" description="Helical" evidence="1">
    <location>
        <begin position="167"/>
        <end position="186"/>
    </location>
</feature>
<dbReference type="SUPFAM" id="SSF48317">
    <property type="entry name" value="Acid phosphatase/Vanadium-dependent haloperoxidase"/>
    <property type="match status" value="1"/>
</dbReference>
<keyword evidence="1" id="KW-0472">Membrane</keyword>
<organism evidence="3 4">
    <name type="scientific">Demequina lignilytica</name>
    <dbReference type="NCBI Taxonomy" id="3051663"/>
    <lineage>
        <taxon>Bacteria</taxon>
        <taxon>Bacillati</taxon>
        <taxon>Actinomycetota</taxon>
        <taxon>Actinomycetes</taxon>
        <taxon>Micrococcales</taxon>
        <taxon>Demequinaceae</taxon>
        <taxon>Demequina</taxon>
    </lineage>
</organism>
<feature type="transmembrane region" description="Helical" evidence="1">
    <location>
        <begin position="141"/>
        <end position="160"/>
    </location>
</feature>
<comment type="caution">
    <text evidence="3">The sequence shown here is derived from an EMBL/GenBank/DDBJ whole genome shotgun (WGS) entry which is preliminary data.</text>
</comment>
<evidence type="ECO:0000313" key="3">
    <source>
        <dbReference type="EMBL" id="MDN4483625.1"/>
    </source>
</evidence>
<keyword evidence="1" id="KW-1133">Transmembrane helix</keyword>
<name>A0AB35MIZ9_9MICO</name>